<accession>A0A4Y7SP20</accession>
<proteinExistence type="predicted"/>
<protein>
    <submittedName>
        <fullName evidence="2">Uncharacterized protein</fullName>
    </submittedName>
</protein>
<dbReference type="EMBL" id="QPFP01000075">
    <property type="protein sequence ID" value="TEB23643.1"/>
    <property type="molecule type" value="Genomic_DNA"/>
</dbReference>
<dbReference type="Proteomes" id="UP000298030">
    <property type="component" value="Unassembled WGS sequence"/>
</dbReference>
<evidence type="ECO:0000313" key="2">
    <source>
        <dbReference type="EMBL" id="TEB23643.1"/>
    </source>
</evidence>
<dbReference type="AlphaFoldDB" id="A0A4Y7SP20"/>
<evidence type="ECO:0000313" key="3">
    <source>
        <dbReference type="Proteomes" id="UP000298030"/>
    </source>
</evidence>
<evidence type="ECO:0000256" key="1">
    <source>
        <dbReference type="SAM" id="MobiDB-lite"/>
    </source>
</evidence>
<organism evidence="2 3">
    <name type="scientific">Coprinellus micaceus</name>
    <name type="common">Glistening ink-cap mushroom</name>
    <name type="synonym">Coprinus micaceus</name>
    <dbReference type="NCBI Taxonomy" id="71717"/>
    <lineage>
        <taxon>Eukaryota</taxon>
        <taxon>Fungi</taxon>
        <taxon>Dikarya</taxon>
        <taxon>Basidiomycota</taxon>
        <taxon>Agaricomycotina</taxon>
        <taxon>Agaricomycetes</taxon>
        <taxon>Agaricomycetidae</taxon>
        <taxon>Agaricales</taxon>
        <taxon>Agaricineae</taxon>
        <taxon>Psathyrellaceae</taxon>
        <taxon>Coprinellus</taxon>
    </lineage>
</organism>
<gene>
    <name evidence="2" type="ORF">FA13DRAFT_1818311</name>
</gene>
<comment type="caution">
    <text evidence="2">The sequence shown here is derived from an EMBL/GenBank/DDBJ whole genome shotgun (WGS) entry which is preliminary data.</text>
</comment>
<sequence>MSIQPIYDNSGRLMSRYDRLASLNPQPGIPDHWVYNPTAVHFDTESFGGKTCTGDFGHGIQMALLLEPSMQFDGAYTMKHANKEPLLYAGVEGVRYMEIALSYGGHIHHREIDLLDLEEPFTTLYLAKEIGDRAIKPDFKFYQLILYELTFVKAVHRVIGGRVANVWRPTVKIDPRLAPLAPSPKVVVPRPAPDTPRKSALKSRPSNTAE</sequence>
<reference evidence="2 3" key="1">
    <citation type="journal article" date="2019" name="Nat. Ecol. Evol.">
        <title>Megaphylogeny resolves global patterns of mushroom evolution.</title>
        <authorList>
            <person name="Varga T."/>
            <person name="Krizsan K."/>
            <person name="Foldi C."/>
            <person name="Dima B."/>
            <person name="Sanchez-Garcia M."/>
            <person name="Sanchez-Ramirez S."/>
            <person name="Szollosi G.J."/>
            <person name="Szarkandi J.G."/>
            <person name="Papp V."/>
            <person name="Albert L."/>
            <person name="Andreopoulos W."/>
            <person name="Angelini C."/>
            <person name="Antonin V."/>
            <person name="Barry K.W."/>
            <person name="Bougher N.L."/>
            <person name="Buchanan P."/>
            <person name="Buyck B."/>
            <person name="Bense V."/>
            <person name="Catcheside P."/>
            <person name="Chovatia M."/>
            <person name="Cooper J."/>
            <person name="Damon W."/>
            <person name="Desjardin D."/>
            <person name="Finy P."/>
            <person name="Geml J."/>
            <person name="Haridas S."/>
            <person name="Hughes K."/>
            <person name="Justo A."/>
            <person name="Karasinski D."/>
            <person name="Kautmanova I."/>
            <person name="Kiss B."/>
            <person name="Kocsube S."/>
            <person name="Kotiranta H."/>
            <person name="LaButti K.M."/>
            <person name="Lechner B.E."/>
            <person name="Liimatainen K."/>
            <person name="Lipzen A."/>
            <person name="Lukacs Z."/>
            <person name="Mihaltcheva S."/>
            <person name="Morgado L.N."/>
            <person name="Niskanen T."/>
            <person name="Noordeloos M.E."/>
            <person name="Ohm R.A."/>
            <person name="Ortiz-Santana B."/>
            <person name="Ovrebo C."/>
            <person name="Racz N."/>
            <person name="Riley R."/>
            <person name="Savchenko A."/>
            <person name="Shiryaev A."/>
            <person name="Soop K."/>
            <person name="Spirin V."/>
            <person name="Szebenyi C."/>
            <person name="Tomsovsky M."/>
            <person name="Tulloss R.E."/>
            <person name="Uehling J."/>
            <person name="Grigoriev I.V."/>
            <person name="Vagvolgyi C."/>
            <person name="Papp T."/>
            <person name="Martin F.M."/>
            <person name="Miettinen O."/>
            <person name="Hibbett D.S."/>
            <person name="Nagy L.G."/>
        </authorList>
    </citation>
    <scope>NUCLEOTIDE SEQUENCE [LARGE SCALE GENOMIC DNA]</scope>
    <source>
        <strain evidence="2 3">FP101781</strain>
    </source>
</reference>
<name>A0A4Y7SP20_COPMI</name>
<keyword evidence="3" id="KW-1185">Reference proteome</keyword>
<feature type="region of interest" description="Disordered" evidence="1">
    <location>
        <begin position="181"/>
        <end position="210"/>
    </location>
</feature>